<gene>
    <name evidence="1" type="ORF">B0H99_10456</name>
</gene>
<dbReference type="Pfam" id="PF00300">
    <property type="entry name" value="His_Phos_1"/>
    <property type="match status" value="1"/>
</dbReference>
<dbReference type="PANTHER" id="PTHR48100">
    <property type="entry name" value="BROAD-SPECIFICITY PHOSPHATASE YOR283W-RELATED"/>
    <property type="match status" value="1"/>
</dbReference>
<dbReference type="SUPFAM" id="SSF53254">
    <property type="entry name" value="Phosphoglycerate mutase-like"/>
    <property type="match status" value="1"/>
</dbReference>
<dbReference type="Gene3D" id="3.40.50.1240">
    <property type="entry name" value="Phosphoglycerate mutase-like"/>
    <property type="match status" value="1"/>
</dbReference>
<dbReference type="PANTHER" id="PTHR48100:SF1">
    <property type="entry name" value="HISTIDINE PHOSPHATASE FAMILY PROTEIN-RELATED"/>
    <property type="match status" value="1"/>
</dbReference>
<comment type="caution">
    <text evidence="1">The sequence shown here is derived from an EMBL/GenBank/DDBJ whole genome shotgun (WGS) entry which is preliminary data.</text>
</comment>
<dbReference type="CDD" id="cd07067">
    <property type="entry name" value="HP_PGM_like"/>
    <property type="match status" value="1"/>
</dbReference>
<dbReference type="InterPro" id="IPR050275">
    <property type="entry name" value="PGM_Phosphatase"/>
</dbReference>
<dbReference type="SMART" id="SM00855">
    <property type="entry name" value="PGAM"/>
    <property type="match status" value="1"/>
</dbReference>
<organism evidence="1 2">
    <name type="scientific">Planomicrobium soli</name>
    <dbReference type="NCBI Taxonomy" id="1176648"/>
    <lineage>
        <taxon>Bacteria</taxon>
        <taxon>Bacillati</taxon>
        <taxon>Bacillota</taxon>
        <taxon>Bacilli</taxon>
        <taxon>Bacillales</taxon>
        <taxon>Caryophanaceae</taxon>
        <taxon>Planomicrobium</taxon>
    </lineage>
</organism>
<dbReference type="AlphaFoldDB" id="A0A2P8H305"/>
<dbReference type="Proteomes" id="UP000242682">
    <property type="component" value="Unassembled WGS sequence"/>
</dbReference>
<accession>A0A2P8H305</accession>
<sequence length="194" mass="22475">MDSLFILHLIRHAPTLGNQEKRYIGWTDEPVVAFKATPFPEVEEVWGSDLQRCRQTAEVLFPAALYHPDADWRECNFGEWEQKTYAELEKVEAYRNWLDDPFRITPPSGENLDSVARRVERAVRSLPVKKEFTIVTHGGPIRYLQARGKQEAFWDQTALHGYRYTLAWKNRQAFEEGTRCTLFSAAPLMANANT</sequence>
<dbReference type="InterPro" id="IPR029033">
    <property type="entry name" value="His_PPase_superfam"/>
</dbReference>
<reference evidence="1 2" key="1">
    <citation type="submission" date="2018-03" db="EMBL/GenBank/DDBJ databases">
        <title>Genomic Encyclopedia of Type Strains, Phase III (KMG-III): the genomes of soil and plant-associated and newly described type strains.</title>
        <authorList>
            <person name="Whitman W."/>
        </authorList>
    </citation>
    <scope>NUCLEOTIDE SEQUENCE [LARGE SCALE GENOMIC DNA]</scope>
    <source>
        <strain evidence="1 2">CGMCC 1.12259</strain>
    </source>
</reference>
<name>A0A2P8H305_9BACL</name>
<dbReference type="InterPro" id="IPR013078">
    <property type="entry name" value="His_Pase_superF_clade-1"/>
</dbReference>
<evidence type="ECO:0000313" key="2">
    <source>
        <dbReference type="Proteomes" id="UP000242682"/>
    </source>
</evidence>
<dbReference type="RefSeq" id="WP_106532820.1">
    <property type="nucleotide sequence ID" value="NZ_PYAT01000004.1"/>
</dbReference>
<dbReference type="EMBL" id="PYAT01000004">
    <property type="protein sequence ID" value="PSL40594.1"/>
    <property type="molecule type" value="Genomic_DNA"/>
</dbReference>
<dbReference type="GO" id="GO:0016791">
    <property type="term" value="F:phosphatase activity"/>
    <property type="evidence" value="ECO:0007669"/>
    <property type="project" value="TreeGrafter"/>
</dbReference>
<evidence type="ECO:0000313" key="1">
    <source>
        <dbReference type="EMBL" id="PSL40594.1"/>
    </source>
</evidence>
<keyword evidence="2" id="KW-1185">Reference proteome</keyword>
<protein>
    <submittedName>
        <fullName evidence="1">Alpha-ribazole phosphatase</fullName>
    </submittedName>
</protein>
<dbReference type="GO" id="GO:0005737">
    <property type="term" value="C:cytoplasm"/>
    <property type="evidence" value="ECO:0007669"/>
    <property type="project" value="TreeGrafter"/>
</dbReference>
<dbReference type="OrthoDB" id="9783269at2"/>
<proteinExistence type="predicted"/>